<accession>A0AAV9Z674</accession>
<reference evidence="1 2" key="1">
    <citation type="journal article" date="2024" name="J Genomics">
        <title>Draft genome sequencing and assembly of Favolaschia claudopus CIRM-BRFM 2984 isolated from oak limbs.</title>
        <authorList>
            <person name="Navarro D."/>
            <person name="Drula E."/>
            <person name="Chaduli D."/>
            <person name="Cazenave R."/>
            <person name="Ahrendt S."/>
            <person name="Wang J."/>
            <person name="Lipzen A."/>
            <person name="Daum C."/>
            <person name="Barry K."/>
            <person name="Grigoriev I.V."/>
            <person name="Favel A."/>
            <person name="Rosso M.N."/>
            <person name="Martin F."/>
        </authorList>
    </citation>
    <scope>NUCLEOTIDE SEQUENCE [LARGE SCALE GENOMIC DNA]</scope>
    <source>
        <strain evidence="1 2">CIRM-BRFM 2984</strain>
    </source>
</reference>
<evidence type="ECO:0000313" key="2">
    <source>
        <dbReference type="Proteomes" id="UP001362999"/>
    </source>
</evidence>
<keyword evidence="2" id="KW-1185">Reference proteome</keyword>
<dbReference type="EMBL" id="JAWWNJ010000201">
    <property type="protein sequence ID" value="KAK6971918.1"/>
    <property type="molecule type" value="Genomic_DNA"/>
</dbReference>
<protein>
    <submittedName>
        <fullName evidence="1">Uncharacterized protein</fullName>
    </submittedName>
</protein>
<comment type="caution">
    <text evidence="1">The sequence shown here is derived from an EMBL/GenBank/DDBJ whole genome shotgun (WGS) entry which is preliminary data.</text>
</comment>
<proteinExistence type="predicted"/>
<sequence>MLCVFLNDCVQAINSAYDRLANAHPSIGKQKRWYPQLYFHRNEEATVDGIDSAAPLKPDVVGLHEKDFNPKALPCCWGFLDATNPQVRDSGGGEEGAGTYARALRSATLERAFRLVFGYNQATCDFRVLIFHNGGLADAEDAGFPSFTDGDHLALDGSDNTDLHRSSCGHPFSFTDLPRPWNPCNQGSALPSDQGLLPKASHLLASNLKPV</sequence>
<organism evidence="1 2">
    <name type="scientific">Favolaschia claudopus</name>
    <dbReference type="NCBI Taxonomy" id="2862362"/>
    <lineage>
        <taxon>Eukaryota</taxon>
        <taxon>Fungi</taxon>
        <taxon>Dikarya</taxon>
        <taxon>Basidiomycota</taxon>
        <taxon>Agaricomycotina</taxon>
        <taxon>Agaricomycetes</taxon>
        <taxon>Agaricomycetidae</taxon>
        <taxon>Agaricales</taxon>
        <taxon>Marasmiineae</taxon>
        <taxon>Mycenaceae</taxon>
        <taxon>Favolaschia</taxon>
    </lineage>
</organism>
<evidence type="ECO:0000313" key="1">
    <source>
        <dbReference type="EMBL" id="KAK6971918.1"/>
    </source>
</evidence>
<dbReference type="Proteomes" id="UP001362999">
    <property type="component" value="Unassembled WGS sequence"/>
</dbReference>
<dbReference type="AlphaFoldDB" id="A0AAV9Z674"/>
<gene>
    <name evidence="1" type="ORF">R3P38DRAFT_3241512</name>
</gene>
<name>A0AAV9Z674_9AGAR</name>